<evidence type="ECO:0000259" key="3">
    <source>
        <dbReference type="Pfam" id="PF01591"/>
    </source>
</evidence>
<dbReference type="InterPro" id="IPR013078">
    <property type="entry name" value="His_Pase_superF_clade-1"/>
</dbReference>
<dbReference type="AlphaFoldDB" id="D8M5R5"/>
<evidence type="ECO:0000256" key="2">
    <source>
        <dbReference type="ARBA" id="ARBA00022840"/>
    </source>
</evidence>
<dbReference type="GO" id="GO:0003873">
    <property type="term" value="F:6-phosphofructo-2-kinase activity"/>
    <property type="evidence" value="ECO:0007669"/>
    <property type="project" value="InterPro"/>
</dbReference>
<dbReference type="InterPro" id="IPR029033">
    <property type="entry name" value="His_PPase_superfam"/>
</dbReference>
<keyword evidence="1" id="KW-0547">Nucleotide-binding</keyword>
<organism evidence="4">
    <name type="scientific">Blastocystis hominis</name>
    <dbReference type="NCBI Taxonomy" id="12968"/>
    <lineage>
        <taxon>Eukaryota</taxon>
        <taxon>Sar</taxon>
        <taxon>Stramenopiles</taxon>
        <taxon>Bigyra</taxon>
        <taxon>Opalozoa</taxon>
        <taxon>Opalinata</taxon>
        <taxon>Blastocystidae</taxon>
        <taxon>Blastocystis</taxon>
    </lineage>
</organism>
<dbReference type="Pfam" id="PF00300">
    <property type="entry name" value="His_Phos_1"/>
    <property type="match status" value="1"/>
</dbReference>
<dbReference type="GeneID" id="24920481"/>
<dbReference type="SUPFAM" id="SSF53254">
    <property type="entry name" value="Phosphoglycerate mutase-like"/>
    <property type="match status" value="1"/>
</dbReference>
<dbReference type="PIRSF" id="PIRSF000709">
    <property type="entry name" value="6PFK_2-Ptase"/>
    <property type="match status" value="1"/>
</dbReference>
<dbReference type="InterPro" id="IPR003094">
    <property type="entry name" value="6Pfruct_kin"/>
</dbReference>
<dbReference type="InParanoid" id="D8M5R5"/>
<dbReference type="SMART" id="SM00855">
    <property type="entry name" value="PGAM"/>
    <property type="match status" value="1"/>
</dbReference>
<dbReference type="GO" id="GO:0005829">
    <property type="term" value="C:cytosol"/>
    <property type="evidence" value="ECO:0007669"/>
    <property type="project" value="TreeGrafter"/>
</dbReference>
<dbReference type="SUPFAM" id="SSF52540">
    <property type="entry name" value="P-loop containing nucleoside triphosphate hydrolases"/>
    <property type="match status" value="1"/>
</dbReference>
<reference evidence="4" key="1">
    <citation type="submission" date="2010-02" db="EMBL/GenBank/DDBJ databases">
        <title>Sequencing and annotation of the Blastocystis hominis genome.</title>
        <authorList>
            <person name="Wincker P."/>
        </authorList>
    </citation>
    <scope>NUCLEOTIDE SEQUENCE</scope>
    <source>
        <strain evidence="4">Singapore isolate B</strain>
    </source>
</reference>
<proteinExistence type="predicted"/>
<dbReference type="OMA" id="CRFYSLA"/>
<evidence type="ECO:0000256" key="1">
    <source>
        <dbReference type="ARBA" id="ARBA00022741"/>
    </source>
</evidence>
<dbReference type="Proteomes" id="UP000008312">
    <property type="component" value="Unassembled WGS sequence"/>
</dbReference>
<dbReference type="PRINTS" id="PR00991">
    <property type="entry name" value="6PFRUCTKNASE"/>
</dbReference>
<name>D8M5R5_BLAHO</name>
<dbReference type="PANTHER" id="PTHR10606">
    <property type="entry name" value="6-PHOSPHOFRUCTO-2-KINASE/FRUCTOSE-2,6-BISPHOSPHATASE"/>
    <property type="match status" value="1"/>
</dbReference>
<dbReference type="OrthoDB" id="198804at2759"/>
<keyword evidence="2" id="KW-0067">ATP-binding</keyword>
<evidence type="ECO:0000313" key="5">
    <source>
        <dbReference type="Proteomes" id="UP000008312"/>
    </source>
</evidence>
<accession>D8M5R5</accession>
<gene>
    <name evidence="4" type="ORF">GSBLH_T00003379001</name>
</gene>
<feature type="domain" description="6-phosphofructo-2-kinase" evidence="3">
    <location>
        <begin position="1"/>
        <end position="148"/>
    </location>
</feature>
<dbReference type="GO" id="GO:0005524">
    <property type="term" value="F:ATP binding"/>
    <property type="evidence" value="ECO:0007669"/>
    <property type="project" value="UniProtKB-KW"/>
</dbReference>
<keyword evidence="5" id="KW-1185">Reference proteome</keyword>
<dbReference type="InterPro" id="IPR013079">
    <property type="entry name" value="6Phosfructo_kin"/>
</dbReference>
<evidence type="ECO:0000313" key="4">
    <source>
        <dbReference type="EMBL" id="CBK23514.2"/>
    </source>
</evidence>
<dbReference type="GO" id="GO:0006000">
    <property type="term" value="P:fructose metabolic process"/>
    <property type="evidence" value="ECO:0007669"/>
    <property type="project" value="InterPro"/>
</dbReference>
<dbReference type="CDD" id="cd07067">
    <property type="entry name" value="HP_PGM_like"/>
    <property type="match status" value="1"/>
</dbReference>
<sequence>MELRAYYASLALEELISFLLEGGDVALLDATNSNVDRRNYIASRCSSLGFHVLYLESICDDPELIHKNCLSKLQNPDYKDRSPDEALADFYQRLENYKLNYEPLDKERDRESSYIRLFNVGEYIVANHCNGVLESDVVSYLLNTHLVPRKIWLCIHGETDFTRRGILGGDPPLNQNGAEFARKLHDFIRSRGKDNVTILCDRSLRVAQTVRPLAGDYNRCTLLRELNGGDYARMTYQEIKERYPEEYMKRKRNKLEYRYPDGESYLDVKDRLSPVIMKIVSCRDNVLIVGHVAVIRILLAYFMDKPIASIPDMEVKMHTVYELDPTAYCHEAVPYEL</sequence>
<dbReference type="InterPro" id="IPR027417">
    <property type="entry name" value="P-loop_NTPase"/>
</dbReference>
<protein>
    <recommendedName>
        <fullName evidence="3">6-phosphofructo-2-kinase domain-containing protein</fullName>
    </recommendedName>
</protein>
<dbReference type="GO" id="GO:0006003">
    <property type="term" value="P:fructose 2,6-bisphosphate metabolic process"/>
    <property type="evidence" value="ECO:0007669"/>
    <property type="project" value="InterPro"/>
</dbReference>
<dbReference type="Gene3D" id="3.40.50.1240">
    <property type="entry name" value="Phosphoglycerate mutase-like"/>
    <property type="match status" value="1"/>
</dbReference>
<dbReference type="Gene3D" id="3.40.50.300">
    <property type="entry name" value="P-loop containing nucleotide triphosphate hydrolases"/>
    <property type="match status" value="1"/>
</dbReference>
<dbReference type="EMBL" id="FN668661">
    <property type="protein sequence ID" value="CBK23514.2"/>
    <property type="molecule type" value="Genomic_DNA"/>
</dbReference>
<dbReference type="Pfam" id="PF01591">
    <property type="entry name" value="6PF2K"/>
    <property type="match status" value="1"/>
</dbReference>
<dbReference type="RefSeq" id="XP_012897562.1">
    <property type="nucleotide sequence ID" value="XM_013042108.1"/>
</dbReference>